<dbReference type="Pfam" id="PF13358">
    <property type="entry name" value="DDE_3"/>
    <property type="match status" value="1"/>
</dbReference>
<proteinExistence type="predicted"/>
<keyword evidence="3" id="KW-1185">Reference proteome</keyword>
<sequence length="122" mass="14267">MEALKERLGVPQLNLVEDNAPSHQTTRRVDEEERKSHRIVTLNWPPKSPDLNQIESIWSYQKDETSTWNFVHASRQVLDAAKEILVRTGEELPQEVIDNKCQAFHEKLQRVILHDGNNNFNR</sequence>
<feature type="domain" description="Tc1-like transposase DDE" evidence="1">
    <location>
        <begin position="4"/>
        <end position="66"/>
    </location>
</feature>
<dbReference type="InterPro" id="IPR038717">
    <property type="entry name" value="Tc1-like_DDE_dom"/>
</dbReference>
<organism evidence="2 3">
    <name type="scientific">Choiromyces venosus 120613-1</name>
    <dbReference type="NCBI Taxonomy" id="1336337"/>
    <lineage>
        <taxon>Eukaryota</taxon>
        <taxon>Fungi</taxon>
        <taxon>Dikarya</taxon>
        <taxon>Ascomycota</taxon>
        <taxon>Pezizomycotina</taxon>
        <taxon>Pezizomycetes</taxon>
        <taxon>Pezizales</taxon>
        <taxon>Tuberaceae</taxon>
        <taxon>Choiromyces</taxon>
    </lineage>
</organism>
<dbReference type="Gene3D" id="3.30.420.10">
    <property type="entry name" value="Ribonuclease H-like superfamily/Ribonuclease H"/>
    <property type="match status" value="1"/>
</dbReference>
<name>A0A3N4J1K3_9PEZI</name>
<dbReference type="AlphaFoldDB" id="A0A3N4J1K3"/>
<gene>
    <name evidence="2" type="ORF">L873DRAFT_1879320</name>
</gene>
<evidence type="ECO:0000313" key="2">
    <source>
        <dbReference type="EMBL" id="RPA90330.1"/>
    </source>
</evidence>
<evidence type="ECO:0000259" key="1">
    <source>
        <dbReference type="Pfam" id="PF13358"/>
    </source>
</evidence>
<dbReference type="EMBL" id="ML120530">
    <property type="protein sequence ID" value="RPA90330.1"/>
    <property type="molecule type" value="Genomic_DNA"/>
</dbReference>
<dbReference type="Proteomes" id="UP000276215">
    <property type="component" value="Unassembled WGS sequence"/>
</dbReference>
<dbReference type="OrthoDB" id="5410741at2759"/>
<dbReference type="GO" id="GO:0003676">
    <property type="term" value="F:nucleic acid binding"/>
    <property type="evidence" value="ECO:0007669"/>
    <property type="project" value="InterPro"/>
</dbReference>
<dbReference type="InterPro" id="IPR036397">
    <property type="entry name" value="RNaseH_sf"/>
</dbReference>
<accession>A0A3N4J1K3</accession>
<protein>
    <recommendedName>
        <fullName evidence="1">Tc1-like transposase DDE domain-containing protein</fullName>
    </recommendedName>
</protein>
<evidence type="ECO:0000313" key="3">
    <source>
        <dbReference type="Proteomes" id="UP000276215"/>
    </source>
</evidence>
<reference evidence="2 3" key="1">
    <citation type="journal article" date="2018" name="Nat. Ecol. Evol.">
        <title>Pezizomycetes genomes reveal the molecular basis of ectomycorrhizal truffle lifestyle.</title>
        <authorList>
            <person name="Murat C."/>
            <person name="Payen T."/>
            <person name="Noel B."/>
            <person name="Kuo A."/>
            <person name="Morin E."/>
            <person name="Chen J."/>
            <person name="Kohler A."/>
            <person name="Krizsan K."/>
            <person name="Balestrini R."/>
            <person name="Da Silva C."/>
            <person name="Montanini B."/>
            <person name="Hainaut M."/>
            <person name="Levati E."/>
            <person name="Barry K.W."/>
            <person name="Belfiori B."/>
            <person name="Cichocki N."/>
            <person name="Clum A."/>
            <person name="Dockter R.B."/>
            <person name="Fauchery L."/>
            <person name="Guy J."/>
            <person name="Iotti M."/>
            <person name="Le Tacon F."/>
            <person name="Lindquist E.A."/>
            <person name="Lipzen A."/>
            <person name="Malagnac F."/>
            <person name="Mello A."/>
            <person name="Molinier V."/>
            <person name="Miyauchi S."/>
            <person name="Poulain J."/>
            <person name="Riccioni C."/>
            <person name="Rubini A."/>
            <person name="Sitrit Y."/>
            <person name="Splivallo R."/>
            <person name="Traeger S."/>
            <person name="Wang M."/>
            <person name="Zifcakova L."/>
            <person name="Wipf D."/>
            <person name="Zambonelli A."/>
            <person name="Paolocci F."/>
            <person name="Nowrousian M."/>
            <person name="Ottonello S."/>
            <person name="Baldrian P."/>
            <person name="Spatafora J.W."/>
            <person name="Henrissat B."/>
            <person name="Nagy L.G."/>
            <person name="Aury J.M."/>
            <person name="Wincker P."/>
            <person name="Grigoriev I.V."/>
            <person name="Bonfante P."/>
            <person name="Martin F.M."/>
        </authorList>
    </citation>
    <scope>NUCLEOTIDE SEQUENCE [LARGE SCALE GENOMIC DNA]</scope>
    <source>
        <strain evidence="2 3">120613-1</strain>
    </source>
</reference>